<dbReference type="InterPro" id="IPR050861">
    <property type="entry name" value="Dihydroxyacetone_Kinase"/>
</dbReference>
<dbReference type="Proteomes" id="UP000254939">
    <property type="component" value="Unassembled WGS sequence"/>
</dbReference>
<dbReference type="SMART" id="SM01120">
    <property type="entry name" value="Dak2"/>
    <property type="match status" value="1"/>
</dbReference>
<dbReference type="GO" id="GO:0019563">
    <property type="term" value="P:glycerol catabolic process"/>
    <property type="evidence" value="ECO:0007669"/>
    <property type="project" value="TreeGrafter"/>
</dbReference>
<gene>
    <name evidence="7" type="ORF">B5K06_32495</name>
</gene>
<dbReference type="EMBL" id="NAAC01000048">
    <property type="protein sequence ID" value="RDJ02312.1"/>
    <property type="molecule type" value="Genomic_DNA"/>
</dbReference>
<dbReference type="InterPro" id="IPR004007">
    <property type="entry name" value="DhaL_dom"/>
</dbReference>
<dbReference type="GO" id="GO:0005524">
    <property type="term" value="F:ATP binding"/>
    <property type="evidence" value="ECO:0007669"/>
    <property type="project" value="UniProtKB-KW"/>
</dbReference>
<dbReference type="FunFam" id="1.25.40.340:FF:000002">
    <property type="entry name" value="Dihydroxyacetone kinase, L subunit"/>
    <property type="match status" value="1"/>
</dbReference>
<evidence type="ECO:0000313" key="7">
    <source>
        <dbReference type="EMBL" id="RDJ02312.1"/>
    </source>
</evidence>
<evidence type="ECO:0000259" key="6">
    <source>
        <dbReference type="PROSITE" id="PS51481"/>
    </source>
</evidence>
<evidence type="ECO:0000256" key="3">
    <source>
        <dbReference type="ARBA" id="ARBA00022777"/>
    </source>
</evidence>
<organism evidence="7 8">
    <name type="scientific">Rhizobium grahamii</name>
    <dbReference type="NCBI Taxonomy" id="1120045"/>
    <lineage>
        <taxon>Bacteria</taxon>
        <taxon>Pseudomonadati</taxon>
        <taxon>Pseudomonadota</taxon>
        <taxon>Alphaproteobacteria</taxon>
        <taxon>Hyphomicrobiales</taxon>
        <taxon>Rhizobiaceae</taxon>
        <taxon>Rhizobium/Agrobacterium group</taxon>
        <taxon>Rhizobium</taxon>
    </lineage>
</organism>
<dbReference type="GO" id="GO:0005829">
    <property type="term" value="C:cytosol"/>
    <property type="evidence" value="ECO:0007669"/>
    <property type="project" value="TreeGrafter"/>
</dbReference>
<keyword evidence="2" id="KW-0547">Nucleotide-binding</keyword>
<comment type="caution">
    <text evidence="7">The sequence shown here is derived from an EMBL/GenBank/DDBJ whole genome shotgun (WGS) entry which is preliminary data.</text>
</comment>
<proteinExistence type="predicted"/>
<protein>
    <submittedName>
        <fullName evidence="7">Dihydroxyacetone kinase</fullName>
    </submittedName>
</protein>
<reference evidence="7 8" key="1">
    <citation type="submission" date="2017-03" db="EMBL/GenBank/DDBJ databases">
        <title>Genome analysis of Rhizobial strains effectives or ineffectives for nitrogen fixation isolated from bean seeds.</title>
        <authorList>
            <person name="Peralta H."/>
            <person name="Aguilar-Vera A."/>
            <person name="Mora Y."/>
            <person name="Vargas-Lagunas C."/>
            <person name="Girard L."/>
            <person name="Mora J."/>
        </authorList>
    </citation>
    <scope>NUCLEOTIDE SEQUENCE [LARGE SCALE GENOMIC DNA]</scope>
    <source>
        <strain evidence="7 8">CCGM3</strain>
    </source>
</reference>
<accession>A0A370KEJ0</accession>
<dbReference type="Gene3D" id="1.25.40.340">
    <property type="match status" value="1"/>
</dbReference>
<keyword evidence="1" id="KW-0808">Transferase</keyword>
<dbReference type="NCBIfam" id="NF011049">
    <property type="entry name" value="PRK14479.1"/>
    <property type="match status" value="1"/>
</dbReference>
<keyword evidence="4" id="KW-0067">ATP-binding</keyword>
<name>A0A370KEJ0_9HYPH</name>
<dbReference type="Pfam" id="PF02734">
    <property type="entry name" value="Dak2"/>
    <property type="match status" value="1"/>
</dbReference>
<evidence type="ECO:0000256" key="2">
    <source>
        <dbReference type="ARBA" id="ARBA00022741"/>
    </source>
</evidence>
<dbReference type="InterPro" id="IPR036117">
    <property type="entry name" value="DhaL_dom_sf"/>
</dbReference>
<keyword evidence="3 7" id="KW-0418">Kinase</keyword>
<dbReference type="PROSITE" id="PS51481">
    <property type="entry name" value="DHAK"/>
    <property type="match status" value="1"/>
</dbReference>
<evidence type="ECO:0000256" key="1">
    <source>
        <dbReference type="ARBA" id="ARBA00022679"/>
    </source>
</evidence>
<feature type="domain" description="DhaK" evidence="6">
    <location>
        <begin position="7"/>
        <end position="330"/>
    </location>
</feature>
<sequence>MKKLINRPEEAVRQALEGVVALSPGTNLLSDENIVILSGLPDAAARPVAVISGGGSGHEPAHAGYVGRSMLSAAVAGDIFTSPSSDAILSAIRAVSGPAGAVLVVKNYTGDRLNFGLAAELARAEGIPVEIVVVADDAALRDTVAPNRRRGLAGTILVHKLAGAAAAQGNCLTDVAAIARSAAQRVSSMGISLGTCILPSVGKPGFVLGEKEIEVGLGIHGEPGVLRREIASADELVELTLRTILADGKIRRGDEAVLLVNGLGSTPPLELAILARSGLGTLSTAGVTVVRAWAGTFLSALDMPGFSLSVMPVTSDDLPLFDMPVEARAWPGSGHLNTQLVATPDRPDNLPVEAQEDQVIITFAGRRLQEIFAYAARALIAAEDELATLDGITGDGDLGASMRRGAEAILDIPETAFSSISKGLSSAADRVRKAIAGSSGPFYAAGLMRASRHLAKIEDPSANDIAAAFSAAVQAISELGGAKPGDRTMVDALHPAASMFKDQLAEGLSPKDAWQRAVTAAQEGMRLTIDMRPKLGRASYIGERAIGSPDAGAAAVSIWLAASGTAVQDAA</sequence>
<dbReference type="Gene3D" id="3.30.1180.20">
    <property type="entry name" value="Dihydroxyacetone kinase, domain 2"/>
    <property type="match status" value="1"/>
</dbReference>
<dbReference type="PANTHER" id="PTHR28629">
    <property type="entry name" value="TRIOKINASE/FMN CYCLASE"/>
    <property type="match status" value="1"/>
</dbReference>
<dbReference type="AlphaFoldDB" id="A0A370KEJ0"/>
<dbReference type="OrthoDB" id="9806345at2"/>
<dbReference type="Pfam" id="PF02733">
    <property type="entry name" value="Dak1"/>
    <property type="match status" value="1"/>
</dbReference>
<dbReference type="Gene3D" id="3.40.50.10440">
    <property type="entry name" value="Dihydroxyacetone kinase, domain 1"/>
    <property type="match status" value="1"/>
</dbReference>
<evidence type="ECO:0000259" key="5">
    <source>
        <dbReference type="PROSITE" id="PS51480"/>
    </source>
</evidence>
<dbReference type="FunFam" id="3.40.50.10440:FF:000001">
    <property type="entry name" value="Dihydroxyacetone kinase, DhaK subunit"/>
    <property type="match status" value="1"/>
</dbReference>
<feature type="domain" description="DhaL" evidence="5">
    <location>
        <begin position="366"/>
        <end position="565"/>
    </location>
</feature>
<dbReference type="SUPFAM" id="SSF101473">
    <property type="entry name" value="DhaL-like"/>
    <property type="match status" value="1"/>
</dbReference>
<dbReference type="GO" id="GO:0004371">
    <property type="term" value="F:glycerone kinase activity"/>
    <property type="evidence" value="ECO:0007669"/>
    <property type="project" value="InterPro"/>
</dbReference>
<dbReference type="RefSeq" id="WP_114715834.1">
    <property type="nucleotide sequence ID" value="NZ_KZ857269.1"/>
</dbReference>
<dbReference type="SUPFAM" id="SSF82549">
    <property type="entry name" value="DAK1/DegV-like"/>
    <property type="match status" value="1"/>
</dbReference>
<evidence type="ECO:0000256" key="4">
    <source>
        <dbReference type="ARBA" id="ARBA00022840"/>
    </source>
</evidence>
<dbReference type="PROSITE" id="PS51480">
    <property type="entry name" value="DHAL"/>
    <property type="match status" value="1"/>
</dbReference>
<evidence type="ECO:0000313" key="8">
    <source>
        <dbReference type="Proteomes" id="UP000254939"/>
    </source>
</evidence>
<dbReference type="InterPro" id="IPR004006">
    <property type="entry name" value="DhaK_dom"/>
</dbReference>
<dbReference type="PANTHER" id="PTHR28629:SF4">
    <property type="entry name" value="TRIOKINASE_FMN CYCLASE"/>
    <property type="match status" value="1"/>
</dbReference>